<dbReference type="InterPro" id="IPR049472">
    <property type="entry name" value="MRNIP_N"/>
</dbReference>
<organism evidence="3 4">
    <name type="scientific">Kalanchoe fedtschenkoi</name>
    <name type="common">Lavender scallops</name>
    <name type="synonym">South American air plant</name>
    <dbReference type="NCBI Taxonomy" id="63787"/>
    <lineage>
        <taxon>Eukaryota</taxon>
        <taxon>Viridiplantae</taxon>
        <taxon>Streptophyta</taxon>
        <taxon>Embryophyta</taxon>
        <taxon>Tracheophyta</taxon>
        <taxon>Spermatophyta</taxon>
        <taxon>Magnoliopsida</taxon>
        <taxon>eudicotyledons</taxon>
        <taxon>Gunneridae</taxon>
        <taxon>Pentapetalae</taxon>
        <taxon>Saxifragales</taxon>
        <taxon>Crassulaceae</taxon>
        <taxon>Kalanchoe</taxon>
    </lineage>
</organism>
<feature type="domain" description="MRN complex-interacting protein N-terminal" evidence="2">
    <location>
        <begin position="7"/>
        <end position="74"/>
    </location>
</feature>
<dbReference type="PANTHER" id="PTHR15863">
    <property type="entry name" value="MRN COMPLEX-INTERACTING PROTEIN"/>
    <property type="match status" value="1"/>
</dbReference>
<dbReference type="GO" id="GO:0003682">
    <property type="term" value="F:chromatin binding"/>
    <property type="evidence" value="ECO:0007669"/>
    <property type="project" value="TreeGrafter"/>
</dbReference>
<accession>A0A7N0T1W7</accession>
<feature type="region of interest" description="Disordered" evidence="1">
    <location>
        <begin position="136"/>
        <end position="190"/>
    </location>
</feature>
<reference evidence="3" key="1">
    <citation type="submission" date="2021-01" db="UniProtKB">
        <authorList>
            <consortium name="EnsemblPlants"/>
        </authorList>
    </citation>
    <scope>IDENTIFICATION</scope>
</reference>
<protein>
    <recommendedName>
        <fullName evidence="2">MRN complex-interacting protein N-terminal domain-containing protein</fullName>
    </recommendedName>
</protein>
<dbReference type="GO" id="GO:0007095">
    <property type="term" value="P:mitotic G2 DNA damage checkpoint signaling"/>
    <property type="evidence" value="ECO:0007669"/>
    <property type="project" value="TreeGrafter"/>
</dbReference>
<proteinExistence type="predicted"/>
<dbReference type="InterPro" id="IPR032739">
    <property type="entry name" value="MRNIP"/>
</dbReference>
<evidence type="ECO:0000256" key="1">
    <source>
        <dbReference type="SAM" id="MobiDB-lite"/>
    </source>
</evidence>
<feature type="compositionally biased region" description="Low complexity" evidence="1">
    <location>
        <begin position="145"/>
        <end position="160"/>
    </location>
</feature>
<dbReference type="EnsemblPlants" id="Kaladp0018s0245.1.v1.1">
    <property type="protein sequence ID" value="Kaladp0018s0245.1.v1.1"/>
    <property type="gene ID" value="Kaladp0018s0245.v1.1"/>
</dbReference>
<evidence type="ECO:0000313" key="4">
    <source>
        <dbReference type="Proteomes" id="UP000594263"/>
    </source>
</evidence>
<dbReference type="Gramene" id="Kaladp0018s0245.1.v1.1">
    <property type="protein sequence ID" value="Kaladp0018s0245.1.v1.1"/>
    <property type="gene ID" value="Kaladp0018s0245.v1.1"/>
</dbReference>
<keyword evidence="4" id="KW-1185">Reference proteome</keyword>
<dbReference type="PANTHER" id="PTHR15863:SF2">
    <property type="entry name" value="MRN COMPLEX-INTERACTING PROTEIN"/>
    <property type="match status" value="1"/>
</dbReference>
<name>A0A7N0T1W7_KALFE</name>
<dbReference type="GO" id="GO:0005634">
    <property type="term" value="C:nucleus"/>
    <property type="evidence" value="ECO:0007669"/>
    <property type="project" value="TreeGrafter"/>
</dbReference>
<dbReference type="Pfam" id="PF15749">
    <property type="entry name" value="MRNIP"/>
    <property type="match status" value="1"/>
</dbReference>
<evidence type="ECO:0000259" key="2">
    <source>
        <dbReference type="Pfam" id="PF15749"/>
    </source>
</evidence>
<sequence length="237" mass="25721">MATFMAVQCFSCSTMQVKQQKKSSNKWTCAVCNEKQSARKVYATSLMAKDVRKFVQSFNMSRKSADDGYDDLQARNLTVAAEDAPAPVSSKRGSTATDWTAYLDAPEPHEIQEEAESAAVEMFKKPRLGPIDDLKGKGLHKPIFSKRNAPASSAANKSSSQGMPKSDGDSLLRQGKCGCTAVGRTPDSKWSAYVTDDAEELETVEACFSSDSTGGAFGVTADGDDLRFEEDIHPDFE</sequence>
<dbReference type="Proteomes" id="UP000594263">
    <property type="component" value="Unplaced"/>
</dbReference>
<dbReference type="AlphaFoldDB" id="A0A7N0T1W7"/>
<evidence type="ECO:0000313" key="3">
    <source>
        <dbReference type="EnsemblPlants" id="Kaladp0018s0245.1.v1.1"/>
    </source>
</evidence>